<organism evidence="1 2">
    <name type="scientific">Dibothriocephalus latus</name>
    <name type="common">Fish tapeworm</name>
    <name type="synonym">Diphyllobothrium latum</name>
    <dbReference type="NCBI Taxonomy" id="60516"/>
    <lineage>
        <taxon>Eukaryota</taxon>
        <taxon>Metazoa</taxon>
        <taxon>Spiralia</taxon>
        <taxon>Lophotrochozoa</taxon>
        <taxon>Platyhelminthes</taxon>
        <taxon>Cestoda</taxon>
        <taxon>Eucestoda</taxon>
        <taxon>Diphyllobothriidea</taxon>
        <taxon>Diphyllobothriidae</taxon>
        <taxon>Dibothriocephalus</taxon>
    </lineage>
</organism>
<gene>
    <name evidence="1" type="ORF">DILT_LOCUS12494</name>
</gene>
<protein>
    <submittedName>
        <fullName evidence="1">Uncharacterized protein</fullName>
    </submittedName>
</protein>
<evidence type="ECO:0000313" key="1">
    <source>
        <dbReference type="EMBL" id="VDN16663.1"/>
    </source>
</evidence>
<name>A0A3P7M011_DIBLA</name>
<accession>A0A3P7M011</accession>
<proteinExistence type="predicted"/>
<sequence length="84" mass="9818">MAIHYVPPKVITLTEAYYRDIIARVLVHINFSEPFDIQAEVRQSRILWPVIFNYAFDRILIKAFYEENGVEIASGRQVTDLVYA</sequence>
<reference evidence="1 2" key="1">
    <citation type="submission" date="2018-11" db="EMBL/GenBank/DDBJ databases">
        <authorList>
            <consortium name="Pathogen Informatics"/>
        </authorList>
    </citation>
    <scope>NUCLEOTIDE SEQUENCE [LARGE SCALE GENOMIC DNA]</scope>
</reference>
<dbReference type="OrthoDB" id="6255742at2759"/>
<keyword evidence="2" id="KW-1185">Reference proteome</keyword>
<dbReference type="EMBL" id="UYRU01066644">
    <property type="protein sequence ID" value="VDN16663.1"/>
    <property type="molecule type" value="Genomic_DNA"/>
</dbReference>
<dbReference type="AlphaFoldDB" id="A0A3P7M011"/>
<dbReference type="Proteomes" id="UP000281553">
    <property type="component" value="Unassembled WGS sequence"/>
</dbReference>
<evidence type="ECO:0000313" key="2">
    <source>
        <dbReference type="Proteomes" id="UP000281553"/>
    </source>
</evidence>